<proteinExistence type="inferred from homology"/>
<feature type="coiled-coil region" evidence="5">
    <location>
        <begin position="29"/>
        <end position="81"/>
    </location>
</feature>
<dbReference type="PANTHER" id="PTHR30563">
    <property type="entry name" value="DNA RECOMBINATION PROTEIN RMUC"/>
    <property type="match status" value="1"/>
</dbReference>
<dbReference type="InterPro" id="IPR003798">
    <property type="entry name" value="DNA_recombination_RmuC"/>
</dbReference>
<dbReference type="PANTHER" id="PTHR30563:SF0">
    <property type="entry name" value="DNA RECOMBINATION PROTEIN RMUC"/>
    <property type="match status" value="1"/>
</dbReference>
<comment type="similarity">
    <text evidence="2">Belongs to the RmuC family.</text>
</comment>
<keyword evidence="3 5" id="KW-0175">Coiled coil</keyword>
<sequence length="423" mass="47815">MEWILAVSLGILLGVIGWFVGRASMGTRLESLRSERDDVKSRLADAEIRREMEARASAERLDELKELREKFETTFKALSADALQRNNQQFLDLAKQTFGRLQEGAKGDLEKRQQAINELVGPIKKSLEQVDEKIQLIEKAREGAYSGLQEQVRNLLESQGKLQTETNNLVFALKTPSVRGRWGEMQLKRTVEFAGMIENVDFVQQESTDTETGRLRPDLIVKLPGGKNIVVDAKAPLDAYLQALESKDGDEIVRQLKRHARQIRDHIKALGSKQYWRQFDPSPEFVVIFLPGEAFFSAALEQDPDLLQYGTSENVLLATPTTLIALLKAAAYGWRQEAIADEAKQISALGRELYERLTTQTEHYVDVGKALKRAVDSYNKSIRSMETRVLVTARKFESLAEDSKKKLPELEQLEDTPIEPEGD</sequence>
<comment type="caution">
    <text evidence="6">The sequence shown here is derived from an EMBL/GenBank/DDBJ whole genome shotgun (WGS) entry which is preliminary data.</text>
</comment>
<reference evidence="6 7" key="1">
    <citation type="submission" date="2020-02" db="EMBL/GenBank/DDBJ databases">
        <title>Albibacoteraceae fam. nov., the first described family within the subdivision 4 Verrucomicrobia.</title>
        <authorList>
            <person name="Xi F."/>
        </authorList>
    </citation>
    <scope>NUCLEOTIDE SEQUENCE [LARGE SCALE GENOMIC DNA]</scope>
    <source>
        <strain evidence="6 7">CK1056</strain>
    </source>
</reference>
<comment type="function">
    <text evidence="1">Involved in DNA recombination.</text>
</comment>
<evidence type="ECO:0000313" key="7">
    <source>
        <dbReference type="Proteomes" id="UP000478417"/>
    </source>
</evidence>
<keyword evidence="7" id="KW-1185">Reference proteome</keyword>
<evidence type="ECO:0000256" key="3">
    <source>
        <dbReference type="ARBA" id="ARBA00023054"/>
    </source>
</evidence>
<dbReference type="Pfam" id="PF02646">
    <property type="entry name" value="RmuC"/>
    <property type="match status" value="1"/>
</dbReference>
<keyword evidence="4" id="KW-0233">DNA recombination</keyword>
<name>A0A6B2M0U8_9BACT</name>
<protein>
    <submittedName>
        <fullName evidence="6">DNA recombination protein RmuC</fullName>
    </submittedName>
</protein>
<organism evidence="6 7">
    <name type="scientific">Oceanipulchritudo coccoides</name>
    <dbReference type="NCBI Taxonomy" id="2706888"/>
    <lineage>
        <taxon>Bacteria</taxon>
        <taxon>Pseudomonadati</taxon>
        <taxon>Verrucomicrobiota</taxon>
        <taxon>Opitutia</taxon>
        <taxon>Puniceicoccales</taxon>
        <taxon>Oceanipulchritudinaceae</taxon>
        <taxon>Oceanipulchritudo</taxon>
    </lineage>
</organism>
<evidence type="ECO:0000313" key="6">
    <source>
        <dbReference type="EMBL" id="NDV62022.1"/>
    </source>
</evidence>
<accession>A0A6B2M0U8</accession>
<evidence type="ECO:0000256" key="4">
    <source>
        <dbReference type="ARBA" id="ARBA00023172"/>
    </source>
</evidence>
<dbReference type="AlphaFoldDB" id="A0A6B2M0U8"/>
<dbReference type="EMBL" id="JAAGNX010000002">
    <property type="protein sequence ID" value="NDV62022.1"/>
    <property type="molecule type" value="Genomic_DNA"/>
</dbReference>
<evidence type="ECO:0000256" key="5">
    <source>
        <dbReference type="SAM" id="Coils"/>
    </source>
</evidence>
<gene>
    <name evidence="6" type="primary">rmuC</name>
    <name evidence="6" type="ORF">G0Q06_06125</name>
</gene>
<evidence type="ECO:0000256" key="2">
    <source>
        <dbReference type="ARBA" id="ARBA00009840"/>
    </source>
</evidence>
<dbReference type="Proteomes" id="UP000478417">
    <property type="component" value="Unassembled WGS sequence"/>
</dbReference>
<dbReference type="GO" id="GO:0006310">
    <property type="term" value="P:DNA recombination"/>
    <property type="evidence" value="ECO:0007669"/>
    <property type="project" value="UniProtKB-KW"/>
</dbReference>
<dbReference type="RefSeq" id="WP_163963549.1">
    <property type="nucleotide sequence ID" value="NZ_JAAGNX010000002.1"/>
</dbReference>
<evidence type="ECO:0000256" key="1">
    <source>
        <dbReference type="ARBA" id="ARBA00003416"/>
    </source>
</evidence>